<keyword evidence="3 8" id="KW-0805">Transcription regulation</keyword>
<gene>
    <name evidence="8" type="primary">greA</name>
    <name evidence="12" type="ORF">A2654_01740</name>
</gene>
<evidence type="ECO:0000256" key="4">
    <source>
        <dbReference type="ARBA" id="ARBA00023125"/>
    </source>
</evidence>
<dbReference type="InterPro" id="IPR001437">
    <property type="entry name" value="Tscrpt_elong_fac_GreA/B_C"/>
</dbReference>
<dbReference type="FunFam" id="1.10.287.180:FF:000001">
    <property type="entry name" value="Transcription elongation factor GreA"/>
    <property type="match status" value="1"/>
</dbReference>
<dbReference type="Gene3D" id="1.10.287.180">
    <property type="entry name" value="Transcription elongation factor, GreA/GreB, N-terminal domain"/>
    <property type="match status" value="1"/>
</dbReference>
<evidence type="ECO:0000256" key="6">
    <source>
        <dbReference type="ARBA" id="ARBA00024916"/>
    </source>
</evidence>
<comment type="function">
    <text evidence="6 8 9">Necessary for efficient RNA polymerase transcription elongation past template-encoded arresting sites. The arresting sites in DNA have the property of trapping a certain fraction of elongating RNA polymerases that pass through, resulting in locked ternary complexes. Cleavage of the nascent transcript by cleavage factors such as GreA or GreB allows the resumption of elongation from the new 3'terminus. GreA releases sequences of 2 to 3 nucleotides.</text>
</comment>
<dbReference type="InterPro" id="IPR006359">
    <property type="entry name" value="Tscrpt_elong_fac_GreA"/>
</dbReference>
<dbReference type="InterPro" id="IPR028624">
    <property type="entry name" value="Tscrpt_elong_fac_GreA/B"/>
</dbReference>
<dbReference type="NCBIfam" id="NF001263">
    <property type="entry name" value="PRK00226.1-4"/>
    <property type="match status" value="1"/>
</dbReference>
<comment type="similarity">
    <text evidence="1 8 9">Belongs to the GreA/GreB family.</text>
</comment>
<dbReference type="PROSITE" id="PS00829">
    <property type="entry name" value="GREAB_1"/>
    <property type="match status" value="1"/>
</dbReference>
<dbReference type="SUPFAM" id="SSF46557">
    <property type="entry name" value="GreA transcript cleavage protein, N-terminal domain"/>
    <property type="match status" value="1"/>
</dbReference>
<dbReference type="Pfam" id="PF03449">
    <property type="entry name" value="GreA_GreB_N"/>
    <property type="match status" value="1"/>
</dbReference>
<protein>
    <recommendedName>
        <fullName evidence="2 8">Transcription elongation factor GreA</fullName>
    </recommendedName>
    <alternativeName>
        <fullName evidence="7 8">Transcript cleavage factor GreA</fullName>
    </alternativeName>
</protein>
<evidence type="ECO:0000259" key="11">
    <source>
        <dbReference type="Pfam" id="PF03449"/>
    </source>
</evidence>
<dbReference type="GO" id="GO:0006354">
    <property type="term" value="P:DNA-templated transcription elongation"/>
    <property type="evidence" value="ECO:0007669"/>
    <property type="project" value="TreeGrafter"/>
</dbReference>
<evidence type="ECO:0000256" key="8">
    <source>
        <dbReference type="HAMAP-Rule" id="MF_00105"/>
    </source>
</evidence>
<evidence type="ECO:0000259" key="10">
    <source>
        <dbReference type="Pfam" id="PF01272"/>
    </source>
</evidence>
<evidence type="ECO:0000256" key="5">
    <source>
        <dbReference type="ARBA" id="ARBA00023163"/>
    </source>
</evidence>
<evidence type="ECO:0000256" key="1">
    <source>
        <dbReference type="ARBA" id="ARBA00008213"/>
    </source>
</evidence>
<dbReference type="GO" id="GO:0003677">
    <property type="term" value="F:DNA binding"/>
    <property type="evidence" value="ECO:0007669"/>
    <property type="project" value="UniProtKB-UniRule"/>
</dbReference>
<keyword evidence="4 8" id="KW-0238">DNA-binding</keyword>
<dbReference type="PANTHER" id="PTHR30437">
    <property type="entry name" value="TRANSCRIPTION ELONGATION FACTOR GREA"/>
    <property type="match status" value="1"/>
</dbReference>
<dbReference type="SUPFAM" id="SSF54534">
    <property type="entry name" value="FKBP-like"/>
    <property type="match status" value="1"/>
</dbReference>
<dbReference type="GO" id="GO:0070063">
    <property type="term" value="F:RNA polymerase binding"/>
    <property type="evidence" value="ECO:0007669"/>
    <property type="project" value="InterPro"/>
</dbReference>
<dbReference type="InterPro" id="IPR036953">
    <property type="entry name" value="GreA/GreB_C_sf"/>
</dbReference>
<evidence type="ECO:0000256" key="7">
    <source>
        <dbReference type="ARBA" id="ARBA00030776"/>
    </source>
</evidence>
<dbReference type="InterPro" id="IPR022691">
    <property type="entry name" value="Tscrpt_elong_fac_GreA/B_N"/>
</dbReference>
<dbReference type="NCBIfam" id="TIGR01462">
    <property type="entry name" value="greA"/>
    <property type="match status" value="1"/>
</dbReference>
<dbReference type="GO" id="GO:0032784">
    <property type="term" value="P:regulation of DNA-templated transcription elongation"/>
    <property type="evidence" value="ECO:0007669"/>
    <property type="project" value="UniProtKB-UniRule"/>
</dbReference>
<dbReference type="AlphaFoldDB" id="A0A1G2E2V7"/>
<sequence>MVKHLTKEGLEKLKKELDHLKTVVRKEVQARIRQSAAHGDLKENAGYHAAKEDQSFIEGRIIQLEDIVSQAQVVEKKQGDGGEIQIGSVVCLKSKPASPAGGDGYDKYQIVEPEEADILAGKISLKSSLGASLLGKKKGDVVKFTTSDGVKECKIIKIE</sequence>
<feature type="domain" description="Transcription elongation factor GreA/GreB N-terminal" evidence="11">
    <location>
        <begin position="5"/>
        <end position="73"/>
    </location>
</feature>
<evidence type="ECO:0000313" key="12">
    <source>
        <dbReference type="EMBL" id="OGZ20075.1"/>
    </source>
</evidence>
<dbReference type="Gene3D" id="3.10.50.30">
    <property type="entry name" value="Transcription elongation factor, GreA/GreB, C-terminal domain"/>
    <property type="match status" value="1"/>
</dbReference>
<reference evidence="12 13" key="1">
    <citation type="journal article" date="2016" name="Nat. Commun.">
        <title>Thousands of microbial genomes shed light on interconnected biogeochemical processes in an aquifer system.</title>
        <authorList>
            <person name="Anantharaman K."/>
            <person name="Brown C.T."/>
            <person name="Hug L.A."/>
            <person name="Sharon I."/>
            <person name="Castelle C.J."/>
            <person name="Probst A.J."/>
            <person name="Thomas B.C."/>
            <person name="Singh A."/>
            <person name="Wilkins M.J."/>
            <person name="Karaoz U."/>
            <person name="Brodie E.L."/>
            <person name="Williams K.H."/>
            <person name="Hubbard S.S."/>
            <person name="Banfield J.F."/>
        </authorList>
    </citation>
    <scope>NUCLEOTIDE SEQUENCE [LARGE SCALE GENOMIC DNA]</scope>
</reference>
<organism evidence="12 13">
    <name type="scientific">Candidatus Nealsonbacteria bacterium RIFCSPHIGHO2_01_FULL_43_31</name>
    <dbReference type="NCBI Taxonomy" id="1801665"/>
    <lineage>
        <taxon>Bacteria</taxon>
        <taxon>Candidatus Nealsoniibacteriota</taxon>
    </lineage>
</organism>
<evidence type="ECO:0000313" key="13">
    <source>
        <dbReference type="Proteomes" id="UP000178721"/>
    </source>
</evidence>
<evidence type="ECO:0000256" key="2">
    <source>
        <dbReference type="ARBA" id="ARBA00013729"/>
    </source>
</evidence>
<dbReference type="InterPro" id="IPR023459">
    <property type="entry name" value="Tscrpt_elong_fac_GreA/B_fam"/>
</dbReference>
<feature type="domain" description="Transcription elongation factor GreA/GreB C-terminal" evidence="10">
    <location>
        <begin position="82"/>
        <end position="159"/>
    </location>
</feature>
<evidence type="ECO:0000256" key="3">
    <source>
        <dbReference type="ARBA" id="ARBA00023015"/>
    </source>
</evidence>
<dbReference type="Proteomes" id="UP000178721">
    <property type="component" value="Unassembled WGS sequence"/>
</dbReference>
<dbReference type="EMBL" id="MHMA01000027">
    <property type="protein sequence ID" value="OGZ20075.1"/>
    <property type="molecule type" value="Genomic_DNA"/>
</dbReference>
<dbReference type="PIRSF" id="PIRSF006092">
    <property type="entry name" value="GreA_GreB"/>
    <property type="match status" value="1"/>
</dbReference>
<evidence type="ECO:0000256" key="9">
    <source>
        <dbReference type="RuleBase" id="RU000556"/>
    </source>
</evidence>
<comment type="caution">
    <text evidence="12">The sequence shown here is derived from an EMBL/GenBank/DDBJ whole genome shotgun (WGS) entry which is preliminary data.</text>
</comment>
<dbReference type="Pfam" id="PF01272">
    <property type="entry name" value="GreA_GreB"/>
    <property type="match status" value="1"/>
</dbReference>
<dbReference type="HAMAP" id="MF_00105">
    <property type="entry name" value="GreA_GreB"/>
    <property type="match status" value="1"/>
</dbReference>
<proteinExistence type="inferred from homology"/>
<dbReference type="PANTHER" id="PTHR30437:SF4">
    <property type="entry name" value="TRANSCRIPTION ELONGATION FACTOR GREA"/>
    <property type="match status" value="1"/>
</dbReference>
<dbReference type="InterPro" id="IPR036805">
    <property type="entry name" value="Tscrpt_elong_fac_GreA/B_N_sf"/>
</dbReference>
<accession>A0A1G2E2V7</accession>
<keyword evidence="5 8" id="KW-0804">Transcription</keyword>
<name>A0A1G2E2V7_9BACT</name>
<dbReference type="InterPro" id="IPR018151">
    <property type="entry name" value="TF_GreA/GreB_CS"/>
</dbReference>